<evidence type="ECO:0000256" key="4">
    <source>
        <dbReference type="ARBA" id="ARBA00022777"/>
    </source>
</evidence>
<dbReference type="EMBL" id="JBBIAA010000030">
    <property type="protein sequence ID" value="MEJ5946699.1"/>
    <property type="molecule type" value="Genomic_DNA"/>
</dbReference>
<keyword evidence="5" id="KW-0067">ATP-binding</keyword>
<keyword evidence="3" id="KW-0547">Nucleotide-binding</keyword>
<feature type="domain" description="Carbohydrate kinase PfkB" evidence="8">
    <location>
        <begin position="4"/>
        <end position="281"/>
    </location>
</feature>
<reference evidence="9 10" key="1">
    <citation type="journal article" date="2017" name="Int. J. Syst. Evol. Microbiol.">
        <title>Pseudokineococcus basanitobsidens sp. nov., isolated from volcanic rock.</title>
        <authorList>
            <person name="Lee D.W."/>
            <person name="Park M.Y."/>
            <person name="Kim J.J."/>
            <person name="Kim B.S."/>
        </authorList>
    </citation>
    <scope>NUCLEOTIDE SEQUENCE [LARGE SCALE GENOMIC DNA]</scope>
    <source>
        <strain evidence="9 10">DSM 103726</strain>
    </source>
</reference>
<dbReference type="Proteomes" id="UP001387100">
    <property type="component" value="Unassembled WGS sequence"/>
</dbReference>
<evidence type="ECO:0000256" key="5">
    <source>
        <dbReference type="ARBA" id="ARBA00022840"/>
    </source>
</evidence>
<dbReference type="InterPro" id="IPR011611">
    <property type="entry name" value="PfkB_dom"/>
</dbReference>
<evidence type="ECO:0000256" key="1">
    <source>
        <dbReference type="ARBA" id="ARBA00010688"/>
    </source>
</evidence>
<feature type="compositionally biased region" description="Low complexity" evidence="7">
    <location>
        <begin position="298"/>
        <end position="308"/>
    </location>
</feature>
<feature type="region of interest" description="Disordered" evidence="7">
    <location>
        <begin position="298"/>
        <end position="320"/>
    </location>
</feature>
<dbReference type="NCBIfam" id="TIGR03168">
    <property type="entry name" value="1-PFK"/>
    <property type="match status" value="1"/>
</dbReference>
<evidence type="ECO:0000256" key="6">
    <source>
        <dbReference type="PIRNR" id="PIRNR000535"/>
    </source>
</evidence>
<keyword evidence="4 9" id="KW-0418">Kinase</keyword>
<protein>
    <submittedName>
        <fullName evidence="9">Hexose kinase</fullName>
        <ecNumber evidence="9">2.7.1.-</ecNumber>
    </submittedName>
</protein>
<accession>A0ABU8RP02</accession>
<dbReference type="Pfam" id="PF00294">
    <property type="entry name" value="PfkB"/>
    <property type="match status" value="1"/>
</dbReference>
<dbReference type="InterPro" id="IPR017583">
    <property type="entry name" value="Tagatose/fructose_Pkinase"/>
</dbReference>
<evidence type="ECO:0000313" key="10">
    <source>
        <dbReference type="Proteomes" id="UP001387100"/>
    </source>
</evidence>
<dbReference type="PIRSF" id="PIRSF000535">
    <property type="entry name" value="1PFK/6PFK/LacC"/>
    <property type="match status" value="1"/>
</dbReference>
<keyword evidence="10" id="KW-1185">Reference proteome</keyword>
<evidence type="ECO:0000259" key="8">
    <source>
        <dbReference type="Pfam" id="PF00294"/>
    </source>
</evidence>
<evidence type="ECO:0000256" key="3">
    <source>
        <dbReference type="ARBA" id="ARBA00022741"/>
    </source>
</evidence>
<evidence type="ECO:0000256" key="7">
    <source>
        <dbReference type="SAM" id="MobiDB-lite"/>
    </source>
</evidence>
<keyword evidence="2 6" id="KW-0808">Transferase</keyword>
<gene>
    <name evidence="9" type="ORF">WDZ17_15475</name>
</gene>
<dbReference type="Gene3D" id="3.40.1190.20">
    <property type="match status" value="1"/>
</dbReference>
<dbReference type="SUPFAM" id="SSF53613">
    <property type="entry name" value="Ribokinase-like"/>
    <property type="match status" value="1"/>
</dbReference>
<dbReference type="PANTHER" id="PTHR46566:SF5">
    <property type="entry name" value="1-PHOSPHOFRUCTOKINASE"/>
    <property type="match status" value="1"/>
</dbReference>
<dbReference type="RefSeq" id="WP_339576080.1">
    <property type="nucleotide sequence ID" value="NZ_JBBIAA010000030.1"/>
</dbReference>
<sequence length="320" mass="31733">MTPNPAVDVTYRVARQVVGETVRVQEVRRRAGGKGVNVARVLRLLAEDVVAVHPLGGAAGAWVAAQLAQDGLPAESVDVAGETRTTVAVADGASHPTLYAEPGPVLGEDDWERLVDAAARSCAPDAVLVVAGSTPPGVAPDAVADLVRAGRRAGALVVVDTSGPGLVAAARAGADVLRPNAAEAVAAVGADDLRGALDALLGLGAGRLVVSRGSEGLVAVDRAGGRWQQAAVPDVEGDPTGAGDAATAGYVAALAAGAGTPEALLRAALCGAAAVLQPVAGALDLDDLPVLERRLRAAAAPGGEAARPPSADRSPQERPT</sequence>
<comment type="similarity">
    <text evidence="1">Belongs to the carbohydrate kinase PfkB family.</text>
</comment>
<dbReference type="InterPro" id="IPR002173">
    <property type="entry name" value="Carboh/pur_kinase_PfkB_CS"/>
</dbReference>
<dbReference type="GO" id="GO:0016301">
    <property type="term" value="F:kinase activity"/>
    <property type="evidence" value="ECO:0007669"/>
    <property type="project" value="UniProtKB-KW"/>
</dbReference>
<comment type="caution">
    <text evidence="9">The sequence shown here is derived from an EMBL/GenBank/DDBJ whole genome shotgun (WGS) entry which is preliminary data.</text>
</comment>
<evidence type="ECO:0000256" key="2">
    <source>
        <dbReference type="ARBA" id="ARBA00022679"/>
    </source>
</evidence>
<dbReference type="PANTHER" id="PTHR46566">
    <property type="entry name" value="1-PHOSPHOFRUCTOKINASE-RELATED"/>
    <property type="match status" value="1"/>
</dbReference>
<dbReference type="InterPro" id="IPR029056">
    <property type="entry name" value="Ribokinase-like"/>
</dbReference>
<dbReference type="PROSITE" id="PS00584">
    <property type="entry name" value="PFKB_KINASES_2"/>
    <property type="match status" value="1"/>
</dbReference>
<proteinExistence type="inferred from homology"/>
<dbReference type="EC" id="2.7.1.-" evidence="9"/>
<organism evidence="9 10">
    <name type="scientific">Pseudokineococcus basanitobsidens</name>
    <dbReference type="NCBI Taxonomy" id="1926649"/>
    <lineage>
        <taxon>Bacteria</taxon>
        <taxon>Bacillati</taxon>
        <taxon>Actinomycetota</taxon>
        <taxon>Actinomycetes</taxon>
        <taxon>Kineosporiales</taxon>
        <taxon>Kineosporiaceae</taxon>
        <taxon>Pseudokineococcus</taxon>
    </lineage>
</organism>
<name>A0ABU8RP02_9ACTN</name>
<evidence type="ECO:0000313" key="9">
    <source>
        <dbReference type="EMBL" id="MEJ5946699.1"/>
    </source>
</evidence>